<organism evidence="1">
    <name type="scientific">Arundo donax</name>
    <name type="common">Giant reed</name>
    <name type="synonym">Donax arundinaceus</name>
    <dbReference type="NCBI Taxonomy" id="35708"/>
    <lineage>
        <taxon>Eukaryota</taxon>
        <taxon>Viridiplantae</taxon>
        <taxon>Streptophyta</taxon>
        <taxon>Embryophyta</taxon>
        <taxon>Tracheophyta</taxon>
        <taxon>Spermatophyta</taxon>
        <taxon>Magnoliopsida</taxon>
        <taxon>Liliopsida</taxon>
        <taxon>Poales</taxon>
        <taxon>Poaceae</taxon>
        <taxon>PACMAD clade</taxon>
        <taxon>Arundinoideae</taxon>
        <taxon>Arundineae</taxon>
        <taxon>Arundo</taxon>
    </lineage>
</organism>
<dbReference type="AlphaFoldDB" id="A0A0A9FRQ8"/>
<reference evidence="1" key="2">
    <citation type="journal article" date="2015" name="Data Brief">
        <title>Shoot transcriptome of the giant reed, Arundo donax.</title>
        <authorList>
            <person name="Barrero R.A."/>
            <person name="Guerrero F.D."/>
            <person name="Moolhuijzen P."/>
            <person name="Goolsby J.A."/>
            <person name="Tidwell J."/>
            <person name="Bellgard S.E."/>
            <person name="Bellgard M.I."/>
        </authorList>
    </citation>
    <scope>NUCLEOTIDE SEQUENCE</scope>
    <source>
        <tissue evidence="1">Shoot tissue taken approximately 20 cm above the soil surface</tissue>
    </source>
</reference>
<dbReference type="PANTHER" id="PTHR33872:SF7">
    <property type="entry name" value="OSJNBA0084K11.10-LIKE PROTEIN"/>
    <property type="match status" value="1"/>
</dbReference>
<name>A0A0A9FRQ8_ARUDO</name>
<proteinExistence type="predicted"/>
<dbReference type="EMBL" id="GBRH01183957">
    <property type="protein sequence ID" value="JAE13939.1"/>
    <property type="molecule type" value="Transcribed_RNA"/>
</dbReference>
<protein>
    <submittedName>
        <fullName evidence="1">Uncharacterized protein</fullName>
    </submittedName>
</protein>
<reference evidence="1" key="1">
    <citation type="submission" date="2014-09" db="EMBL/GenBank/DDBJ databases">
        <authorList>
            <person name="Magalhaes I.L.F."/>
            <person name="Oliveira U."/>
            <person name="Santos F.R."/>
            <person name="Vidigal T.H.D.A."/>
            <person name="Brescovit A.D."/>
            <person name="Santos A.J."/>
        </authorList>
    </citation>
    <scope>NUCLEOTIDE SEQUENCE</scope>
    <source>
        <tissue evidence="1">Shoot tissue taken approximately 20 cm above the soil surface</tissue>
    </source>
</reference>
<sequence length="99" mass="11171">MEDYVLFEQMIREVLKEGNKGDITTNSKMVAAASSSTEARIGIKHWWKRSAYAYLNAPALSMDENGRSKLSITYVPHKRCTRFCSSTPCQPSTTAFVIF</sequence>
<dbReference type="PANTHER" id="PTHR33872">
    <property type="entry name" value="DNA POLYMERASE EPSILON CATALYTIC SUBUNIT A"/>
    <property type="match status" value="1"/>
</dbReference>
<evidence type="ECO:0000313" key="1">
    <source>
        <dbReference type="EMBL" id="JAE13939.1"/>
    </source>
</evidence>
<accession>A0A0A9FRQ8</accession>